<reference evidence="2 3" key="1">
    <citation type="journal article" date="2012" name="Microbes Environ.">
        <title>Complete genome sequence of Bradyrhizobium sp. S23321: insights into symbiosis evolution in soil oligotrophs.</title>
        <authorList>
            <person name="Okubo T."/>
            <person name="Tsukui T."/>
            <person name="Maita H."/>
            <person name="Okamoto S."/>
            <person name="Oshima K."/>
            <person name="Fujisawa T."/>
            <person name="Saito A."/>
            <person name="Futamata H."/>
            <person name="Hattori R."/>
            <person name="Shimomura Y."/>
            <person name="Haruta S."/>
            <person name="Morimoto S."/>
            <person name="Wang Y."/>
            <person name="Sakai Y."/>
            <person name="Hattori M."/>
            <person name="Aizawa S."/>
            <person name="Nagashima K.V.P."/>
            <person name="Masuda S."/>
            <person name="Hattori T."/>
            <person name="Yamashita A."/>
            <person name="Bao Z."/>
            <person name="Hayatsu M."/>
            <person name="Kajiya-Kanegae H."/>
            <person name="Yoshinaga I."/>
            <person name="Sakamoto K."/>
            <person name="Toyota K."/>
            <person name="Nakao M."/>
            <person name="Kohara M."/>
            <person name="Anda M."/>
            <person name="Niwa R."/>
            <person name="Jung-Hwan P."/>
            <person name="Sameshima-Saito R."/>
            <person name="Tokuda S."/>
            <person name="Yamamoto S."/>
            <person name="Yamamoto S."/>
            <person name="Yokoyama T."/>
            <person name="Akutsu T."/>
            <person name="Nakamura Y."/>
            <person name="Nakahira-Yanaka Y."/>
            <person name="Takada Hoshino Y."/>
            <person name="Hirakawa H."/>
            <person name="Mitsui H."/>
            <person name="Terasawa K."/>
            <person name="Itakura M."/>
            <person name="Sato S."/>
            <person name="Ikeda-Ohtsubo W."/>
            <person name="Sakakura N."/>
            <person name="Kaminuma E."/>
            <person name="Minamisawa K."/>
        </authorList>
    </citation>
    <scope>NUCLEOTIDE SEQUENCE [LARGE SCALE GENOMIC DNA]</scope>
    <source>
        <strain evidence="2 3">S23321</strain>
    </source>
</reference>
<dbReference type="AlphaFoldDB" id="A0AAI8MAW2"/>
<dbReference type="EMBL" id="AP012279">
    <property type="protein sequence ID" value="BAL76708.1"/>
    <property type="molecule type" value="Genomic_DNA"/>
</dbReference>
<proteinExistence type="predicted"/>
<dbReference type="Proteomes" id="UP000007886">
    <property type="component" value="Chromosome"/>
</dbReference>
<dbReference type="RefSeq" id="WP_015685998.1">
    <property type="nucleotide sequence ID" value="NC_017082.1"/>
</dbReference>
<keyword evidence="3" id="KW-1185">Reference proteome</keyword>
<feature type="region of interest" description="Disordered" evidence="1">
    <location>
        <begin position="1"/>
        <end position="42"/>
    </location>
</feature>
<protein>
    <submittedName>
        <fullName evidence="2">Uncharacterized protein</fullName>
    </submittedName>
</protein>
<feature type="compositionally biased region" description="Polar residues" evidence="1">
    <location>
        <begin position="12"/>
        <end position="21"/>
    </location>
</feature>
<evidence type="ECO:0000313" key="2">
    <source>
        <dbReference type="EMBL" id="BAL76708.1"/>
    </source>
</evidence>
<evidence type="ECO:0000256" key="1">
    <source>
        <dbReference type="SAM" id="MobiDB-lite"/>
    </source>
</evidence>
<evidence type="ECO:0000313" key="3">
    <source>
        <dbReference type="Proteomes" id="UP000007886"/>
    </source>
</evidence>
<organism evidence="2 3">
    <name type="scientific">Bradyrhizobium cosmicum</name>
    <dbReference type="NCBI Taxonomy" id="1404864"/>
    <lineage>
        <taxon>Bacteria</taxon>
        <taxon>Pseudomonadati</taxon>
        <taxon>Pseudomonadota</taxon>
        <taxon>Alphaproteobacteria</taxon>
        <taxon>Hyphomicrobiales</taxon>
        <taxon>Nitrobacteraceae</taxon>
        <taxon>Bradyrhizobium</taxon>
    </lineage>
</organism>
<dbReference type="KEGG" id="brs:S23_35080"/>
<gene>
    <name evidence="2" type="ORF">S23_35080</name>
</gene>
<name>A0AAI8MAW2_9BRAD</name>
<accession>A0AAI8MAW2</accession>
<sequence length="74" mass="8230">MKSSSDRKGLSSMHTSETTGTHLAHWPPPLRSMERGKDSKPVLVTQAAGEPVKRARPRGWRLNRAMFSDVADDD</sequence>